<evidence type="ECO:0000313" key="3">
    <source>
        <dbReference type="EMBL" id="KAL3869536.1"/>
    </source>
</evidence>
<dbReference type="InterPro" id="IPR039671">
    <property type="entry name" value="THEMIS"/>
</dbReference>
<proteinExistence type="inferred from homology"/>
<dbReference type="PANTHER" id="PTHR15215:SF0">
    <property type="match status" value="1"/>
</dbReference>
<keyword evidence="4" id="KW-1185">Reference proteome</keyword>
<feature type="domain" description="CABIT" evidence="2">
    <location>
        <begin position="26"/>
        <end position="212"/>
    </location>
</feature>
<accession>A0ABD3W7B1</accession>
<reference evidence="3 4" key="1">
    <citation type="submission" date="2024-11" db="EMBL/GenBank/DDBJ databases">
        <title>Chromosome-level genome assembly of the freshwater bivalve Anodonta woodiana.</title>
        <authorList>
            <person name="Chen X."/>
        </authorList>
    </citation>
    <scope>NUCLEOTIDE SEQUENCE [LARGE SCALE GENOMIC DNA]</scope>
    <source>
        <strain evidence="3">MN2024</strain>
        <tissue evidence="3">Gills</tissue>
    </source>
</reference>
<protein>
    <recommendedName>
        <fullName evidence="2">CABIT domain-containing protein</fullName>
    </recommendedName>
</protein>
<organism evidence="3 4">
    <name type="scientific">Sinanodonta woodiana</name>
    <name type="common">Chinese pond mussel</name>
    <name type="synonym">Anodonta woodiana</name>
    <dbReference type="NCBI Taxonomy" id="1069815"/>
    <lineage>
        <taxon>Eukaryota</taxon>
        <taxon>Metazoa</taxon>
        <taxon>Spiralia</taxon>
        <taxon>Lophotrochozoa</taxon>
        <taxon>Mollusca</taxon>
        <taxon>Bivalvia</taxon>
        <taxon>Autobranchia</taxon>
        <taxon>Heteroconchia</taxon>
        <taxon>Palaeoheterodonta</taxon>
        <taxon>Unionida</taxon>
        <taxon>Unionoidea</taxon>
        <taxon>Unionidae</taxon>
        <taxon>Unioninae</taxon>
        <taxon>Sinanodonta</taxon>
    </lineage>
</organism>
<evidence type="ECO:0000259" key="2">
    <source>
        <dbReference type="Pfam" id="PF12736"/>
    </source>
</evidence>
<evidence type="ECO:0000313" key="4">
    <source>
        <dbReference type="Proteomes" id="UP001634394"/>
    </source>
</evidence>
<dbReference type="Pfam" id="PF12736">
    <property type="entry name" value="CABIT"/>
    <property type="match status" value="1"/>
</dbReference>
<dbReference type="PANTHER" id="PTHR15215">
    <property type="entry name" value="CABIT DOMAIN-CONTAINING PROTEIN"/>
    <property type="match status" value="1"/>
</dbReference>
<comment type="caution">
    <text evidence="3">The sequence shown here is derived from an EMBL/GenBank/DDBJ whole genome shotgun (WGS) entry which is preliminary data.</text>
</comment>
<dbReference type="Proteomes" id="UP001634394">
    <property type="component" value="Unassembled WGS sequence"/>
</dbReference>
<gene>
    <name evidence="3" type="ORF">ACJMK2_042204</name>
</gene>
<comment type="similarity">
    <text evidence="1">Belongs to the themis family.</text>
</comment>
<dbReference type="AlphaFoldDB" id="A0ABD3W7B1"/>
<evidence type="ECO:0000256" key="1">
    <source>
        <dbReference type="ARBA" id="ARBA00006414"/>
    </source>
</evidence>
<name>A0ABD3W7B1_SINWO</name>
<dbReference type="InterPro" id="IPR025946">
    <property type="entry name" value="CABIT_dom"/>
</dbReference>
<dbReference type="EMBL" id="JBJQND010000008">
    <property type="protein sequence ID" value="KAL3869536.1"/>
    <property type="molecule type" value="Genomic_DNA"/>
</dbReference>
<sequence length="704" mass="79522">MAASSDGVKNAGNICSLAEFVEIYELPQWVSVLGGSGLSNSKSIRKGDILLIHTLAAESVALSYIDPDTNQIRTLEVPADANVRFQILPPESEKDGTLPVFTCVSDLFKVCPTYFKVNGIEESQNLPEALKPGETFRFVKRSRRADDKQIYLQCEDTSGNVLELPFDCRGNFTVVPDDRLFTIKEILQLGAVPRSLKLSSVQLQLGSHDVSEAAIYGNLLTPDGSDIFHRIMGVPLTYSGILTLHQPKLFLVVSSQENMDVKQKLALDADIMVRSYSSDDYEAPGGNTFREMFTLEEAMNRFRDDLPVFATVIHYKNIPSEFRAYLPIGQDILIHKIEKADRLLAESGNVFFSIAKTLKGHFRDALKSLYSVKDMVELGAYKDVKVLQDVASDFPKPFSLQTGDVIRLKSQELIEYKMKRGRKTFGAFGVYKCEKRISVKKYEKLLLPKDLEISMHEIPSKETEKGFPASDVFRLEITLPRTVDFLADYTTLWTCLPISSEIILHRFVSEKFVIISPVQKDDKRGRSCIDAKLEACLLVPLRHHLVLAVKDPLGFPPEYFRFPDRNEYITLDAERIDKKTYDSLIRHTDNEYEDYEATGSDSGVEEAAVTRRKKSIDDYAQTGLNKRLSRSLGTLFNKGKKMTGFFDRTPKSKETLPKETTPKAAAVNQTYNVSLQSSSGMEDEEYFEEECIYEKYEVPSRKGK</sequence>